<comment type="similarity">
    <text evidence="2">Belongs to the glycosyl hydrolase 13 family. TreS subfamily.</text>
</comment>
<evidence type="ECO:0000256" key="5">
    <source>
        <dbReference type="ARBA" id="ARBA00012619"/>
    </source>
</evidence>
<evidence type="ECO:0000256" key="3">
    <source>
        <dbReference type="ARBA" id="ARBA00006219"/>
    </source>
</evidence>
<dbReference type="GO" id="GO:0047471">
    <property type="term" value="F:maltose alpha-D-glucosyltransferase activity"/>
    <property type="evidence" value="ECO:0007669"/>
    <property type="project" value="UniProtKB-EC"/>
</dbReference>
<dbReference type="SUPFAM" id="SSF56112">
    <property type="entry name" value="Protein kinase-like (PK-like)"/>
    <property type="match status" value="1"/>
</dbReference>
<keyword evidence="10" id="KW-0106">Calcium</keyword>
<evidence type="ECO:0000256" key="4">
    <source>
        <dbReference type="ARBA" id="ARBA00011962"/>
    </source>
</evidence>
<keyword evidence="8" id="KW-0479">Metal-binding</keyword>
<organism evidence="17 18">
    <name type="scientific">Marinobacter vulgaris</name>
    <dbReference type="NCBI Taxonomy" id="1928331"/>
    <lineage>
        <taxon>Bacteria</taxon>
        <taxon>Pseudomonadati</taxon>
        <taxon>Pseudomonadota</taxon>
        <taxon>Gammaproteobacteria</taxon>
        <taxon>Pseudomonadales</taxon>
        <taxon>Marinobacteraceae</taxon>
        <taxon>Marinobacter</taxon>
    </lineage>
</organism>
<evidence type="ECO:0000256" key="13">
    <source>
        <dbReference type="ARBA" id="ARBA00031251"/>
    </source>
</evidence>
<dbReference type="EC" id="5.4.99.16" evidence="5"/>
<dbReference type="InterPro" id="IPR012811">
    <property type="entry name" value="TreS_maltokin_C_dom"/>
</dbReference>
<evidence type="ECO:0000256" key="15">
    <source>
        <dbReference type="ARBA" id="ARBA00049067"/>
    </source>
</evidence>
<dbReference type="SUPFAM" id="SSF51011">
    <property type="entry name" value="Glycosyl hydrolase domain"/>
    <property type="match status" value="1"/>
</dbReference>
<comment type="catalytic activity">
    <reaction evidence="15">
        <text>D-maltose + ATP = alpha-maltose 1-phosphate + ADP + H(+)</text>
        <dbReference type="Rhea" id="RHEA:31915"/>
        <dbReference type="ChEBI" id="CHEBI:15378"/>
        <dbReference type="ChEBI" id="CHEBI:17306"/>
        <dbReference type="ChEBI" id="CHEBI:30616"/>
        <dbReference type="ChEBI" id="CHEBI:63576"/>
        <dbReference type="ChEBI" id="CHEBI:456216"/>
        <dbReference type="EC" id="2.7.1.175"/>
    </reaction>
</comment>
<protein>
    <recommendedName>
        <fullName evidence="6">Maltokinase</fullName>
        <ecNumber evidence="4">2.7.1.175</ecNumber>
        <ecNumber evidence="5">5.4.99.16</ecNumber>
    </recommendedName>
    <alternativeName>
        <fullName evidence="14">Maltose alpha-D-glucosyltransferase</fullName>
    </alternativeName>
    <alternativeName>
        <fullName evidence="13">Maltose-1-phosphate synthase</fullName>
    </alternativeName>
</protein>
<dbReference type="CDD" id="cd11334">
    <property type="entry name" value="AmyAc_TreS"/>
    <property type="match status" value="1"/>
</dbReference>
<dbReference type="Pfam" id="PF16657">
    <property type="entry name" value="Malt_amylase_C"/>
    <property type="match status" value="1"/>
</dbReference>
<keyword evidence="12" id="KW-0413">Isomerase</keyword>
<reference evidence="17 18" key="2">
    <citation type="submission" date="2018-06" db="EMBL/GenBank/DDBJ databases">
        <title>Marinobactersediminissp. nov, a moderately halophilic bacterium isolated from marine solar saltern.</title>
        <authorList>
            <person name="Zhang Y."/>
        </authorList>
    </citation>
    <scope>NUCLEOTIDE SEQUENCE [LARGE SCALE GENOMIC DNA]</scope>
    <source>
        <strain evidence="17 18">F01</strain>
    </source>
</reference>
<evidence type="ECO:0000256" key="12">
    <source>
        <dbReference type="ARBA" id="ARBA00023235"/>
    </source>
</evidence>
<comment type="similarity">
    <text evidence="3">Belongs to the aminoglycoside phosphotransferase family.</text>
</comment>
<evidence type="ECO:0000256" key="8">
    <source>
        <dbReference type="ARBA" id="ARBA00022723"/>
    </source>
</evidence>
<dbReference type="NCBIfam" id="TIGR02457">
    <property type="entry name" value="TreS_Cterm"/>
    <property type="match status" value="1"/>
</dbReference>
<dbReference type="GO" id="GO:0016740">
    <property type="term" value="F:transferase activity"/>
    <property type="evidence" value="ECO:0007669"/>
    <property type="project" value="UniProtKB-KW"/>
</dbReference>
<dbReference type="InterPro" id="IPR040999">
    <property type="entry name" value="Mak_N_cap"/>
</dbReference>
<keyword evidence="11" id="KW-0067">ATP-binding</keyword>
<dbReference type="PANTHER" id="PTHR10357">
    <property type="entry name" value="ALPHA-AMYLASE FAMILY MEMBER"/>
    <property type="match status" value="1"/>
</dbReference>
<dbReference type="Gene3D" id="3.20.20.80">
    <property type="entry name" value="Glycosidases"/>
    <property type="match status" value="1"/>
</dbReference>
<dbReference type="GO" id="GO:0005975">
    <property type="term" value="P:carbohydrate metabolic process"/>
    <property type="evidence" value="ECO:0007669"/>
    <property type="project" value="InterPro"/>
</dbReference>
<dbReference type="InterPro" id="IPR013780">
    <property type="entry name" value="Glyco_hydro_b"/>
</dbReference>
<evidence type="ECO:0000259" key="16">
    <source>
        <dbReference type="SMART" id="SM00642"/>
    </source>
</evidence>
<dbReference type="AlphaFoldDB" id="A0A2V3ZJJ4"/>
<evidence type="ECO:0000256" key="10">
    <source>
        <dbReference type="ARBA" id="ARBA00022837"/>
    </source>
</evidence>
<evidence type="ECO:0000256" key="11">
    <source>
        <dbReference type="ARBA" id="ARBA00022840"/>
    </source>
</evidence>
<dbReference type="EC" id="2.7.1.175" evidence="4"/>
<accession>A0A2V3ZJJ4</accession>
<evidence type="ECO:0000256" key="1">
    <source>
        <dbReference type="ARBA" id="ARBA00001595"/>
    </source>
</evidence>
<dbReference type="Gene3D" id="2.60.40.1180">
    <property type="entry name" value="Golgi alpha-mannosidase II"/>
    <property type="match status" value="1"/>
</dbReference>
<dbReference type="InterPro" id="IPR017853">
    <property type="entry name" value="GH"/>
</dbReference>
<dbReference type="Gene3D" id="3.90.400.10">
    <property type="entry name" value="Oligo-1,6-glucosidase, Domain 2"/>
    <property type="match status" value="1"/>
</dbReference>
<dbReference type="GO" id="GO:0046872">
    <property type="term" value="F:metal ion binding"/>
    <property type="evidence" value="ECO:0007669"/>
    <property type="project" value="UniProtKB-KW"/>
</dbReference>
<dbReference type="OrthoDB" id="9805159at2"/>
<name>A0A2V3ZJJ4_9GAMM</name>
<dbReference type="InterPro" id="IPR032091">
    <property type="entry name" value="Malt_amylase-like_C"/>
</dbReference>
<dbReference type="Pfam" id="PF00128">
    <property type="entry name" value="Alpha-amylase"/>
    <property type="match status" value="2"/>
</dbReference>
<dbReference type="NCBIfam" id="TIGR02456">
    <property type="entry name" value="treS_nterm"/>
    <property type="match status" value="1"/>
</dbReference>
<dbReference type="FunFam" id="3.20.20.80:FF:000055">
    <property type="entry name" value="Trehalose synthase"/>
    <property type="match status" value="1"/>
</dbReference>
<keyword evidence="7 17" id="KW-0808">Transferase</keyword>
<dbReference type="Proteomes" id="UP000253987">
    <property type="component" value="Unassembled WGS sequence"/>
</dbReference>
<reference evidence="18" key="1">
    <citation type="submission" date="2018-05" db="EMBL/GenBank/DDBJ databases">
        <authorList>
            <person name="Lu D."/>
        </authorList>
    </citation>
    <scope>NUCLEOTIDE SEQUENCE [LARGE SCALE GENOMIC DNA]</scope>
    <source>
        <strain evidence="18">F01</strain>
    </source>
</reference>
<dbReference type="InterPro" id="IPR045857">
    <property type="entry name" value="O16G_dom_2"/>
</dbReference>
<dbReference type="PANTHER" id="PTHR10357:SF219">
    <property type="entry name" value="MALTOSE ALPHA-D-GLUCOSYLTRANSFERASE"/>
    <property type="match status" value="1"/>
</dbReference>
<dbReference type="Gene3D" id="3.90.1200.10">
    <property type="match status" value="1"/>
</dbReference>
<evidence type="ECO:0000313" key="17">
    <source>
        <dbReference type="EMBL" id="PXX91092.1"/>
    </source>
</evidence>
<evidence type="ECO:0000313" key="18">
    <source>
        <dbReference type="Proteomes" id="UP000253987"/>
    </source>
</evidence>
<evidence type="ECO:0000256" key="2">
    <source>
        <dbReference type="ARBA" id="ARBA00005496"/>
    </source>
</evidence>
<feature type="domain" description="Glycosyl hydrolase family 13 catalytic" evidence="16">
    <location>
        <begin position="16"/>
        <end position="417"/>
    </location>
</feature>
<gene>
    <name evidence="17" type="primary">treS</name>
    <name evidence="17" type="ORF">DIT71_09700</name>
</gene>
<keyword evidence="18" id="KW-1185">Reference proteome</keyword>
<dbReference type="InterPro" id="IPR012810">
    <property type="entry name" value="TreS/a-amylase_N"/>
</dbReference>
<proteinExistence type="inferred from homology"/>
<evidence type="ECO:0000256" key="7">
    <source>
        <dbReference type="ARBA" id="ARBA00022679"/>
    </source>
</evidence>
<sequence>MTESSPLWYQNAIIYQLHIKAFFDANGDGTGDFAGLTRKLDHITELGATAIWLLPFYPSPLRDDGYDIADYKSIHKRYGSMRDFRRFLREAHRRGLKVITELVINHTSDQHPWFQKARRAKPGSAWRNYYVWSDTDQKYLGTRIIFTDTETSNWSWDPEAKAYYWHRFFSHQPDLNFDNPRVVDSILNVMKFWLDMGVDGLRLDAIPYLCEREGTNNENLPETHDILKKIRRWLDDNYSNRMLLGEANQWPEDVLPYFGTASEPECHMAFHFPLMPRMYMALAQEDRHPITDIMAQTPEIPANTQWAIFLRNHDELTLEMVTDQERDYLWSFYASDPRMRVNVGIRRRLAPLLDNDRNKLQLLNSMLMSMPGTPIVYYGDEIGMGDNIFLGDRDSVRTPMQWTPDRNGGFSSADPASLYLPAIMDPIYGYEALNVEAQHRNPSSFLNWIQRLIAVRKSQSAFGKGSLRFLFPGNRKVLAYIRENEDDAILCIANLSRSAQPVELDLSEFRDRVPVELLGESAFPPIGELPYFLTLSPHGFYWFQLTRDAEPPAWHQQPAGAPQEFHTLVLPQRWHSLLEGRGKAELENRLLPEFIAAQRWFAAKETGIAAVILKEWVDMTEADNGCLLSIFAVHLNDGTCQDYFLPLSLQWEEVGKELLPPAQSTVARTRSANRLGYLLDAAGDERAIRTWLEHFRCQAEGGSGIVGRALLTTTSAFPGNFDARSAAIKPTYLEQSNSTSIINDTMILKTYRHLQPGLHPELEVGRFLTEVAGYKNSPSLFGALEIEDESGERNLVAILQSFVTNQGDGWGYTLGYLERFLHDTRYAPRKERAAQKDIHVGFTRLMRTLGLRVAELHQALATPTTDPAFSVEPVTDAWLEEWRRRLLREAATAHRTLQHHTGSDDARKAERFRALLHLWPVLEKCIGELMPDRVTALLTRTHGDFHLGQVLVAERDFHIIDFEGEPARPLEERRAKQMPLRDLAGLLRSLDYAARTAAARETEKFEDDHALVLTLEWLDLSRQALLDGYRQGSDGCRFSPAEIGEFESLIALFTVEKVLYEILYEANNRPDWLVVPVDGLIEWISRHQS</sequence>
<comment type="catalytic activity">
    <reaction evidence="1">
        <text>D-maltose = alpha,alpha-trehalose</text>
        <dbReference type="Rhea" id="RHEA:15145"/>
        <dbReference type="ChEBI" id="CHEBI:16551"/>
        <dbReference type="ChEBI" id="CHEBI:17306"/>
        <dbReference type="EC" id="5.4.99.16"/>
    </reaction>
</comment>
<dbReference type="RefSeq" id="WP_114613314.1">
    <property type="nucleotide sequence ID" value="NZ_QFWX01000004.1"/>
</dbReference>
<dbReference type="GO" id="GO:0005524">
    <property type="term" value="F:ATP binding"/>
    <property type="evidence" value="ECO:0007669"/>
    <property type="project" value="UniProtKB-KW"/>
</dbReference>
<comment type="caution">
    <text evidence="17">The sequence shown here is derived from an EMBL/GenBank/DDBJ whole genome shotgun (WGS) entry which is preliminary data.</text>
</comment>
<evidence type="ECO:0000256" key="9">
    <source>
        <dbReference type="ARBA" id="ARBA00022741"/>
    </source>
</evidence>
<dbReference type="InterPro" id="IPR011009">
    <property type="entry name" value="Kinase-like_dom_sf"/>
</dbReference>
<evidence type="ECO:0000256" key="6">
    <source>
        <dbReference type="ARBA" id="ARBA00013882"/>
    </source>
</evidence>
<keyword evidence="9" id="KW-0547">Nucleotide-binding</keyword>
<dbReference type="SMART" id="SM00642">
    <property type="entry name" value="Aamy"/>
    <property type="match status" value="1"/>
</dbReference>
<dbReference type="InterPro" id="IPR006047">
    <property type="entry name" value="GH13_cat_dom"/>
</dbReference>
<evidence type="ECO:0000256" key="14">
    <source>
        <dbReference type="ARBA" id="ARBA00031378"/>
    </source>
</evidence>
<dbReference type="SUPFAM" id="SSF51445">
    <property type="entry name" value="(Trans)glycosidases"/>
    <property type="match status" value="1"/>
</dbReference>
<dbReference type="Pfam" id="PF18085">
    <property type="entry name" value="Mak_N_cap"/>
    <property type="match status" value="1"/>
</dbReference>
<dbReference type="EMBL" id="QFWX01000004">
    <property type="protein sequence ID" value="PXX91092.1"/>
    <property type="molecule type" value="Genomic_DNA"/>
</dbReference>